<reference evidence="1 2" key="1">
    <citation type="journal article" date="2021" name="BMC Biol.">
        <title>Horizontally acquired antibacterial genes associated with adaptive radiation of ladybird beetles.</title>
        <authorList>
            <person name="Li H.S."/>
            <person name="Tang X.F."/>
            <person name="Huang Y.H."/>
            <person name="Xu Z.Y."/>
            <person name="Chen M.L."/>
            <person name="Du X.Y."/>
            <person name="Qiu B.Y."/>
            <person name="Chen P.T."/>
            <person name="Zhang W."/>
            <person name="Slipinski A."/>
            <person name="Escalona H.E."/>
            <person name="Waterhouse R.M."/>
            <person name="Zwick A."/>
            <person name="Pang H."/>
        </authorList>
    </citation>
    <scope>NUCLEOTIDE SEQUENCE [LARGE SCALE GENOMIC DNA]</scope>
    <source>
        <strain evidence="1">SYSU2018</strain>
    </source>
</reference>
<dbReference type="SUPFAM" id="SSF56219">
    <property type="entry name" value="DNase I-like"/>
    <property type="match status" value="1"/>
</dbReference>
<keyword evidence="2" id="KW-1185">Reference proteome</keyword>
<accession>A0ABD2MTY8</accession>
<sequence>MHQSKLGIIRSPCDPPSTRRCSSKTVSVKLVTCHRDVDDKALHGKYRAGWKIHMLKICTWNVGGLNKTGKLHVLEQTLKNVNIAGVSETHWRERADISKQQTEIWRFVQVITKSQSTELL</sequence>
<name>A0ABD2MTY8_9CUCU</name>
<dbReference type="InterPro" id="IPR036691">
    <property type="entry name" value="Endo/exonu/phosph_ase_sf"/>
</dbReference>
<protein>
    <submittedName>
        <fullName evidence="1">Uncharacterized protein</fullName>
    </submittedName>
</protein>
<evidence type="ECO:0000313" key="2">
    <source>
        <dbReference type="Proteomes" id="UP001516400"/>
    </source>
</evidence>
<dbReference type="Proteomes" id="UP001516400">
    <property type="component" value="Unassembled WGS sequence"/>
</dbReference>
<dbReference type="AlphaFoldDB" id="A0ABD2MTY8"/>
<evidence type="ECO:0000313" key="1">
    <source>
        <dbReference type="EMBL" id="KAL3269879.1"/>
    </source>
</evidence>
<organism evidence="1 2">
    <name type="scientific">Cryptolaemus montrouzieri</name>
    <dbReference type="NCBI Taxonomy" id="559131"/>
    <lineage>
        <taxon>Eukaryota</taxon>
        <taxon>Metazoa</taxon>
        <taxon>Ecdysozoa</taxon>
        <taxon>Arthropoda</taxon>
        <taxon>Hexapoda</taxon>
        <taxon>Insecta</taxon>
        <taxon>Pterygota</taxon>
        <taxon>Neoptera</taxon>
        <taxon>Endopterygota</taxon>
        <taxon>Coleoptera</taxon>
        <taxon>Polyphaga</taxon>
        <taxon>Cucujiformia</taxon>
        <taxon>Coccinelloidea</taxon>
        <taxon>Coccinellidae</taxon>
        <taxon>Scymninae</taxon>
        <taxon>Scymnini</taxon>
        <taxon>Cryptolaemus</taxon>
    </lineage>
</organism>
<comment type="caution">
    <text evidence="1">The sequence shown here is derived from an EMBL/GenBank/DDBJ whole genome shotgun (WGS) entry which is preliminary data.</text>
</comment>
<gene>
    <name evidence="1" type="ORF">HHI36_008936</name>
</gene>
<dbReference type="EMBL" id="JABFTP020000021">
    <property type="protein sequence ID" value="KAL3269879.1"/>
    <property type="molecule type" value="Genomic_DNA"/>
</dbReference>
<proteinExistence type="predicted"/>